<keyword evidence="8" id="KW-1185">Reference proteome</keyword>
<keyword evidence="2" id="KW-0217">Developmental protein</keyword>
<accession>A0A7N0TZM9</accession>
<evidence type="ECO:0000256" key="1">
    <source>
        <dbReference type="ARBA" id="ARBA00005416"/>
    </source>
</evidence>
<feature type="region of interest" description="Disordered" evidence="5">
    <location>
        <begin position="74"/>
        <end position="114"/>
    </location>
</feature>
<dbReference type="InterPro" id="IPR039618">
    <property type="entry name" value="CLE9-13"/>
</dbReference>
<protein>
    <recommendedName>
        <fullName evidence="9">CLAVATA3/ESR (CLE)-related protein 13</fullName>
    </recommendedName>
</protein>
<evidence type="ECO:0008006" key="9">
    <source>
        <dbReference type="Google" id="ProtNLM"/>
    </source>
</evidence>
<dbReference type="PANTHER" id="PTHR34359:SF24">
    <property type="entry name" value="INACTIVE PROTEIN FON2 SPARE1"/>
    <property type="match status" value="1"/>
</dbReference>
<evidence type="ECO:0000313" key="8">
    <source>
        <dbReference type="Proteomes" id="UP000594263"/>
    </source>
</evidence>
<evidence type="ECO:0000256" key="5">
    <source>
        <dbReference type="SAM" id="MobiDB-lite"/>
    </source>
</evidence>
<dbReference type="Proteomes" id="UP000594263">
    <property type="component" value="Unplaced"/>
</dbReference>
<name>A0A7N0TZM9_KALFE</name>
<feature type="signal peptide" evidence="6">
    <location>
        <begin position="1"/>
        <end position="27"/>
    </location>
</feature>
<keyword evidence="6" id="KW-0732">Signal</keyword>
<dbReference type="GO" id="GO:0030154">
    <property type="term" value="P:cell differentiation"/>
    <property type="evidence" value="ECO:0007669"/>
    <property type="project" value="UniProtKB-KW"/>
</dbReference>
<organism evidence="7 8">
    <name type="scientific">Kalanchoe fedtschenkoi</name>
    <name type="common">Lavender scallops</name>
    <name type="synonym">South American air plant</name>
    <dbReference type="NCBI Taxonomy" id="63787"/>
    <lineage>
        <taxon>Eukaryota</taxon>
        <taxon>Viridiplantae</taxon>
        <taxon>Streptophyta</taxon>
        <taxon>Embryophyta</taxon>
        <taxon>Tracheophyta</taxon>
        <taxon>Spermatophyta</taxon>
        <taxon>Magnoliopsida</taxon>
        <taxon>eudicotyledons</taxon>
        <taxon>Gunneridae</taxon>
        <taxon>Pentapetalae</taxon>
        <taxon>Saxifragales</taxon>
        <taxon>Crassulaceae</taxon>
        <taxon>Kalanchoe</taxon>
    </lineage>
</organism>
<dbReference type="AlphaFoldDB" id="A0A7N0TZM9"/>
<reference evidence="7" key="1">
    <citation type="submission" date="2021-01" db="UniProtKB">
        <authorList>
            <consortium name="EnsemblPlants"/>
        </authorList>
    </citation>
    <scope>IDENTIFICATION</scope>
</reference>
<evidence type="ECO:0000256" key="3">
    <source>
        <dbReference type="ARBA" id="ARBA00022782"/>
    </source>
</evidence>
<proteinExistence type="inferred from homology"/>
<evidence type="ECO:0000313" key="7">
    <source>
        <dbReference type="EnsemblPlants" id="Kaladp0048s0834.1.v1.1.CDS.1"/>
    </source>
</evidence>
<keyword evidence="4" id="KW-0379">Hydroxylation</keyword>
<dbReference type="PANTHER" id="PTHR34359">
    <property type="entry name" value="CLAVATA3/ESR (CLE)-RELATED PROTEIN 10"/>
    <property type="match status" value="1"/>
</dbReference>
<sequence length="114" mass="12976">MSTKLHSEVHLPLTFLCLLSLILLLSSSSNNFGFIILTYNSSHSQDVFMKNGRSSSRSSNRKLLESRQFDYTPFLHHLRHPPPDQEDQHLGGEFDPVNAMDKRLVPTGPNPLHH</sequence>
<evidence type="ECO:0000256" key="2">
    <source>
        <dbReference type="ARBA" id="ARBA00022473"/>
    </source>
</evidence>
<dbReference type="Gramene" id="Kaladp0048s0834.1.v1.1">
    <property type="protein sequence ID" value="Kaladp0048s0834.1.v1.1.CDS.1"/>
    <property type="gene ID" value="Kaladp0048s0834.v1.1"/>
</dbReference>
<dbReference type="EnsemblPlants" id="Kaladp0048s0834.1.v1.1">
    <property type="protein sequence ID" value="Kaladp0048s0834.1.v1.1.CDS.1"/>
    <property type="gene ID" value="Kaladp0048s0834.v1.1"/>
</dbReference>
<comment type="similarity">
    <text evidence="1">Belongs to the CLV3/ESR signal peptide family.</text>
</comment>
<feature type="compositionally biased region" description="Basic and acidic residues" evidence="5">
    <location>
        <begin position="81"/>
        <end position="92"/>
    </location>
</feature>
<evidence type="ECO:0000256" key="6">
    <source>
        <dbReference type="SAM" id="SignalP"/>
    </source>
</evidence>
<evidence type="ECO:0000256" key="4">
    <source>
        <dbReference type="ARBA" id="ARBA00023278"/>
    </source>
</evidence>
<keyword evidence="3" id="KW-0221">Differentiation</keyword>
<feature type="chain" id="PRO_5029580486" description="CLAVATA3/ESR (CLE)-related protein 13" evidence="6">
    <location>
        <begin position="28"/>
        <end position="114"/>
    </location>
</feature>